<organism evidence="2 3">
    <name type="scientific">Candidatus Collierbacteria bacterium CG10_big_fil_rev_8_21_14_0_10_44_9</name>
    <dbReference type="NCBI Taxonomy" id="1974535"/>
    <lineage>
        <taxon>Bacteria</taxon>
        <taxon>Candidatus Collieribacteriota</taxon>
    </lineage>
</organism>
<proteinExistence type="predicted"/>
<comment type="caution">
    <text evidence="2">The sequence shown here is derived from an EMBL/GenBank/DDBJ whole genome shotgun (WGS) entry which is preliminary data.</text>
</comment>
<dbReference type="AlphaFoldDB" id="A0A2H0VKA0"/>
<dbReference type="EMBL" id="PFAF01000068">
    <property type="protein sequence ID" value="PIR98740.1"/>
    <property type="molecule type" value="Genomic_DNA"/>
</dbReference>
<reference evidence="3" key="1">
    <citation type="submission" date="2017-09" db="EMBL/GenBank/DDBJ databases">
        <title>Depth-based differentiation of microbial function through sediment-hosted aquifers and enrichment of novel symbionts in the deep terrestrial subsurface.</title>
        <authorList>
            <person name="Probst A.J."/>
            <person name="Ladd B."/>
            <person name="Jarett J.K."/>
            <person name="Geller-Mcgrath D.E."/>
            <person name="Sieber C.M.K."/>
            <person name="Emerson J.B."/>
            <person name="Anantharaman K."/>
            <person name="Thomas B.C."/>
            <person name="Malmstrom R."/>
            <person name="Stieglmeier M."/>
            <person name="Klingl A."/>
            <person name="Woyke T."/>
            <person name="Ryan C.M."/>
            <person name="Banfield J.F."/>
        </authorList>
    </citation>
    <scope>NUCLEOTIDE SEQUENCE [LARGE SCALE GENOMIC DNA]</scope>
</reference>
<evidence type="ECO:0000313" key="2">
    <source>
        <dbReference type="EMBL" id="PIR98740.1"/>
    </source>
</evidence>
<feature type="transmembrane region" description="Helical" evidence="1">
    <location>
        <begin position="29"/>
        <end position="49"/>
    </location>
</feature>
<sequence>MIAKMESTTNNTKRNIFNNLSQLSEKSSFWKGTALILFAIILLTQIFEISITPKLSFLKTPLLNKQQATTAQASIEPGSIDIAALTKAVMPAEGITLPITWGDLGKRMIADGVIDEAKFRALFEGGLTNTEEQMLAGNSNQSIVMNQQNSRYLLDLLWAFGLANKNDILENGEMTDKQYDGAGNFASTGGWSLAHGAAMDHYSKHAYVVLTPEQQALVDKVSLGIYRPCCGNSTHFPDCNHGMAMLGLLELLAKNGASEQQMYDVALKVNAFWFPQTYIDLATYFKEQGKDWSQVDAKTVLGADYSSAQGYQKTRQQIKSLPKPASGGGGCGA</sequence>
<gene>
    <name evidence="2" type="ORF">COT87_03250</name>
</gene>
<keyword evidence="1" id="KW-0472">Membrane</keyword>
<keyword evidence="1" id="KW-0812">Transmembrane</keyword>
<dbReference type="Proteomes" id="UP000230796">
    <property type="component" value="Unassembled WGS sequence"/>
</dbReference>
<protein>
    <submittedName>
        <fullName evidence="2">Uncharacterized protein</fullName>
    </submittedName>
</protein>
<evidence type="ECO:0000313" key="3">
    <source>
        <dbReference type="Proteomes" id="UP000230796"/>
    </source>
</evidence>
<keyword evidence="1" id="KW-1133">Transmembrane helix</keyword>
<name>A0A2H0VKA0_9BACT</name>
<accession>A0A2H0VKA0</accession>
<evidence type="ECO:0000256" key="1">
    <source>
        <dbReference type="SAM" id="Phobius"/>
    </source>
</evidence>